<feature type="compositionally biased region" description="Acidic residues" evidence="2">
    <location>
        <begin position="114"/>
        <end position="124"/>
    </location>
</feature>
<feature type="compositionally biased region" description="Basic and acidic residues" evidence="2">
    <location>
        <begin position="187"/>
        <end position="211"/>
    </location>
</feature>
<evidence type="ECO:0000313" key="4">
    <source>
        <dbReference type="Proteomes" id="UP000612746"/>
    </source>
</evidence>
<evidence type="ECO:0000256" key="1">
    <source>
        <dbReference type="ARBA" id="ARBA00022884"/>
    </source>
</evidence>
<keyword evidence="1" id="KW-0694">RNA-binding</keyword>
<protein>
    <submittedName>
        <fullName evidence="3">Uncharacterized protein</fullName>
    </submittedName>
</protein>
<feature type="non-terminal residue" evidence="3">
    <location>
        <position position="1"/>
    </location>
</feature>
<sequence length="211" mass="23220">APPISGKPNASTKPPETSRFKSNTNTVQAGSAPSIAPALGVNYPFNPNLKYKYPDPTPEILTNMMQAIGSVPRLYNQVLHLMNKMNLPPPFGPVRKDAIPDTLKRKSDGLVASDESEMESSGEESDSRRNVKRMKAKENHEQRQLALGRKKVTSTISINIPIVDTTKVTLAASALEPEEQHSAVVQEKYDVKTSESEGFERTDLSKADQYI</sequence>
<dbReference type="GO" id="GO:0030626">
    <property type="term" value="F:U12 snRNA binding"/>
    <property type="evidence" value="ECO:0007669"/>
    <property type="project" value="TreeGrafter"/>
</dbReference>
<gene>
    <name evidence="3" type="ORF">INT44_006918</name>
</gene>
<dbReference type="GO" id="GO:0005689">
    <property type="term" value="C:U12-type spliceosomal complex"/>
    <property type="evidence" value="ECO:0007669"/>
    <property type="project" value="TreeGrafter"/>
</dbReference>
<feature type="non-terminal residue" evidence="3">
    <location>
        <position position="211"/>
    </location>
</feature>
<keyword evidence="4" id="KW-1185">Reference proteome</keyword>
<feature type="region of interest" description="Disordered" evidence="2">
    <location>
        <begin position="177"/>
        <end position="211"/>
    </location>
</feature>
<accession>A0A8H7UCM2</accession>
<organism evidence="3 4">
    <name type="scientific">Umbelopsis vinacea</name>
    <dbReference type="NCBI Taxonomy" id="44442"/>
    <lineage>
        <taxon>Eukaryota</taxon>
        <taxon>Fungi</taxon>
        <taxon>Fungi incertae sedis</taxon>
        <taxon>Mucoromycota</taxon>
        <taxon>Mucoromycotina</taxon>
        <taxon>Umbelopsidomycetes</taxon>
        <taxon>Umbelopsidales</taxon>
        <taxon>Umbelopsidaceae</taxon>
        <taxon>Umbelopsis</taxon>
    </lineage>
</organism>
<evidence type="ECO:0000256" key="2">
    <source>
        <dbReference type="SAM" id="MobiDB-lite"/>
    </source>
</evidence>
<feature type="region of interest" description="Disordered" evidence="2">
    <location>
        <begin position="1"/>
        <end position="35"/>
    </location>
</feature>
<dbReference type="GO" id="GO:0000398">
    <property type="term" value="P:mRNA splicing, via spliceosome"/>
    <property type="evidence" value="ECO:0007669"/>
    <property type="project" value="TreeGrafter"/>
</dbReference>
<dbReference type="EMBL" id="JAEPRA010000016">
    <property type="protein sequence ID" value="KAG2174654.1"/>
    <property type="molecule type" value="Genomic_DNA"/>
</dbReference>
<evidence type="ECO:0000313" key="3">
    <source>
        <dbReference type="EMBL" id="KAG2174654.1"/>
    </source>
</evidence>
<name>A0A8H7UCM2_9FUNG</name>
<dbReference type="OrthoDB" id="277802at2759"/>
<proteinExistence type="predicted"/>
<dbReference type="InterPro" id="IPR045164">
    <property type="entry name" value="RBM41/RNPC3"/>
</dbReference>
<feature type="region of interest" description="Disordered" evidence="2">
    <location>
        <begin position="104"/>
        <end position="141"/>
    </location>
</feature>
<feature type="compositionally biased region" description="Polar residues" evidence="2">
    <location>
        <begin position="8"/>
        <end position="31"/>
    </location>
</feature>
<dbReference type="Proteomes" id="UP000612746">
    <property type="component" value="Unassembled WGS sequence"/>
</dbReference>
<comment type="caution">
    <text evidence="3">The sequence shown here is derived from an EMBL/GenBank/DDBJ whole genome shotgun (WGS) entry which is preliminary data.</text>
</comment>
<reference evidence="3" key="1">
    <citation type="submission" date="2020-12" db="EMBL/GenBank/DDBJ databases">
        <title>Metabolic potential, ecology and presence of endohyphal bacteria is reflected in genomic diversity of Mucoromycotina.</title>
        <authorList>
            <person name="Muszewska A."/>
            <person name="Okrasinska A."/>
            <person name="Steczkiewicz K."/>
            <person name="Drgas O."/>
            <person name="Orlowska M."/>
            <person name="Perlinska-Lenart U."/>
            <person name="Aleksandrzak-Piekarczyk T."/>
            <person name="Szatraj K."/>
            <person name="Zielenkiewicz U."/>
            <person name="Pilsyk S."/>
            <person name="Malc E."/>
            <person name="Mieczkowski P."/>
            <person name="Kruszewska J.S."/>
            <person name="Biernat P."/>
            <person name="Pawlowska J."/>
        </authorList>
    </citation>
    <scope>NUCLEOTIDE SEQUENCE</scope>
    <source>
        <strain evidence="3">WA0000051536</strain>
    </source>
</reference>
<dbReference type="GO" id="GO:0097157">
    <property type="term" value="F:pre-mRNA intronic binding"/>
    <property type="evidence" value="ECO:0007669"/>
    <property type="project" value="TreeGrafter"/>
</dbReference>
<dbReference type="PANTHER" id="PTHR16105">
    <property type="entry name" value="RNA-BINDING REGION-CONTAINING PROTEIN 3"/>
    <property type="match status" value="1"/>
</dbReference>
<dbReference type="PANTHER" id="PTHR16105:SF0">
    <property type="entry name" value="RNA-BINDING REGION-CONTAINING PROTEIN 3"/>
    <property type="match status" value="1"/>
</dbReference>
<dbReference type="AlphaFoldDB" id="A0A8H7UCM2"/>